<evidence type="ECO:0000313" key="3">
    <source>
        <dbReference type="Proteomes" id="UP000299102"/>
    </source>
</evidence>
<feature type="compositionally biased region" description="Polar residues" evidence="1">
    <location>
        <begin position="776"/>
        <end position="788"/>
    </location>
</feature>
<feature type="compositionally biased region" description="Basic and acidic residues" evidence="1">
    <location>
        <begin position="735"/>
        <end position="747"/>
    </location>
</feature>
<feature type="region of interest" description="Disordered" evidence="1">
    <location>
        <begin position="730"/>
        <end position="789"/>
    </location>
</feature>
<sequence length="922" mass="102517">MSRHSDEGPVYYREIQKNAFLKRVPVENVSGKIRALSHKKPQLKALWTLFCIHNGRTPYLEQYPEPDSPCTLSHKPIWRFNLKTAKHVTASVKAWPGDEFDFLVVTDEGPVRMLAPDWDSMQDWVSTLRDKLHELRVLSKSENVYGAPPVQPIPRAGTRDPTSPLPPTPAVPPVRVPGIELNTSLHPVVTNDVEENEPTQSETREPIREVSTPAPERTITDWDTAIQLADVPTASQELDGSSTNEKPTSLAKICGQNICLDDSILRRNSDILDSDEDFFAEIDKFNENEHNVDDSESNRKIDVFKQTVVINSDDKLMKATTSSGEDNSGSISNGTNITVIEVSNRGPPHTAIPVLGPTKDVFSFEFDRKLCLQGVTNKNEQNFVNILNTEVNVHNSNDTDYGTVFENRDTDGYGHLSLTTTVNLTVNDSGKCPDDSVYERLCMASTSKESPLLSRKFKDNETFDDKPVRKSSLPNLDLNNQTTDFQYEYLFPTSTVNNGNSITNLNFNINSHNNNISDFNKSIVTTNAKVDNRNTITTAIVTNRTISTTPVTSIDRPTTTSVTNINGTNTSSVIMNTNRTTTTAVVAITTATTTPNTGRSITTTSVTTVNRDTTSSVHVTRPNVTAITANRPLAESNLNHTSHTVNVLNSVSISNPSRILRGLHCNIARSNSQNNYDTSVRHLRGQLSQGKRNESPKREMKNDKQTDGSQKPIWKRGLTEFSLLTRLRGFGQGKGRQDSPTRCDVVERAVTSPSKVVHSSRPEMRHDGGRRRSSSLSNGQPEPSTSAPLISLRRRQAAALVAEQSRGAALVARVPCIRLPIFADAQSQVWDVEVEPFMLAKRSLSMTFVVPVLFYLEVDILFHRVPHAKMYIVNKDHENQGIGGCKHALALVMWTHRRSEDPTPTEVACYWKNLDYQALAQL</sequence>
<name>A0A4C2A633_EUMVA</name>
<keyword evidence="3" id="KW-1185">Reference proteome</keyword>
<protein>
    <recommendedName>
        <fullName evidence="4">PH domain-containing protein</fullName>
    </recommendedName>
</protein>
<feature type="compositionally biased region" description="Basic and acidic residues" evidence="1">
    <location>
        <begin position="691"/>
        <end position="706"/>
    </location>
</feature>
<dbReference type="AlphaFoldDB" id="A0A4C2A633"/>
<dbReference type="Proteomes" id="UP000299102">
    <property type="component" value="Unassembled WGS sequence"/>
</dbReference>
<evidence type="ECO:0000313" key="2">
    <source>
        <dbReference type="EMBL" id="GBP94367.1"/>
    </source>
</evidence>
<dbReference type="EMBL" id="BGZK01002495">
    <property type="protein sequence ID" value="GBP94367.1"/>
    <property type="molecule type" value="Genomic_DNA"/>
</dbReference>
<organism evidence="2 3">
    <name type="scientific">Eumeta variegata</name>
    <name type="common">Bagworm moth</name>
    <name type="synonym">Eumeta japonica</name>
    <dbReference type="NCBI Taxonomy" id="151549"/>
    <lineage>
        <taxon>Eukaryota</taxon>
        <taxon>Metazoa</taxon>
        <taxon>Ecdysozoa</taxon>
        <taxon>Arthropoda</taxon>
        <taxon>Hexapoda</taxon>
        <taxon>Insecta</taxon>
        <taxon>Pterygota</taxon>
        <taxon>Neoptera</taxon>
        <taxon>Endopterygota</taxon>
        <taxon>Lepidoptera</taxon>
        <taxon>Glossata</taxon>
        <taxon>Ditrysia</taxon>
        <taxon>Tineoidea</taxon>
        <taxon>Psychidae</taxon>
        <taxon>Oiketicinae</taxon>
        <taxon>Eumeta</taxon>
    </lineage>
</organism>
<evidence type="ECO:0008006" key="4">
    <source>
        <dbReference type="Google" id="ProtNLM"/>
    </source>
</evidence>
<feature type="region of interest" description="Disordered" evidence="1">
    <location>
        <begin position="676"/>
        <end position="715"/>
    </location>
</feature>
<feature type="compositionally biased region" description="Pro residues" evidence="1">
    <location>
        <begin position="163"/>
        <end position="175"/>
    </location>
</feature>
<dbReference type="STRING" id="151549.A0A4C2A633"/>
<accession>A0A4C2A633</accession>
<comment type="caution">
    <text evidence="2">The sequence shown here is derived from an EMBL/GenBank/DDBJ whole genome shotgun (WGS) entry which is preliminary data.</text>
</comment>
<gene>
    <name evidence="2" type="ORF">EVAR_60481_1</name>
</gene>
<evidence type="ECO:0000256" key="1">
    <source>
        <dbReference type="SAM" id="MobiDB-lite"/>
    </source>
</evidence>
<proteinExistence type="predicted"/>
<feature type="region of interest" description="Disordered" evidence="1">
    <location>
        <begin position="144"/>
        <end position="220"/>
    </location>
</feature>
<dbReference type="OrthoDB" id="6126662at2759"/>
<reference evidence="2 3" key="1">
    <citation type="journal article" date="2019" name="Commun. Biol.">
        <title>The bagworm genome reveals a unique fibroin gene that provides high tensile strength.</title>
        <authorList>
            <person name="Kono N."/>
            <person name="Nakamura H."/>
            <person name="Ohtoshi R."/>
            <person name="Tomita M."/>
            <person name="Numata K."/>
            <person name="Arakawa K."/>
        </authorList>
    </citation>
    <scope>NUCLEOTIDE SEQUENCE [LARGE SCALE GENOMIC DNA]</scope>
</reference>